<protein>
    <recommendedName>
        <fullName evidence="4">Maelstrom domain-containing protein</fullName>
    </recommendedName>
</protein>
<reference evidence="2 3" key="1">
    <citation type="submission" date="2020-04" db="EMBL/GenBank/DDBJ databases">
        <authorList>
            <person name="Laetsch R D."/>
            <person name="Stevens L."/>
            <person name="Kumar S."/>
            <person name="Blaxter L. M."/>
        </authorList>
    </citation>
    <scope>NUCLEOTIDE SEQUENCE [LARGE SCALE GENOMIC DNA]</scope>
</reference>
<gene>
    <name evidence="2" type="ORF">CBOVIS_LOCUS12202</name>
</gene>
<feature type="region of interest" description="Disordered" evidence="1">
    <location>
        <begin position="1"/>
        <end position="33"/>
    </location>
</feature>
<evidence type="ECO:0000313" key="2">
    <source>
        <dbReference type="EMBL" id="CAB3410721.1"/>
    </source>
</evidence>
<feature type="region of interest" description="Disordered" evidence="1">
    <location>
        <begin position="564"/>
        <end position="594"/>
    </location>
</feature>
<proteinExistence type="predicted"/>
<dbReference type="AlphaFoldDB" id="A0A8S1FFR0"/>
<dbReference type="EMBL" id="CADEPM010000011">
    <property type="protein sequence ID" value="CAB3410721.1"/>
    <property type="molecule type" value="Genomic_DNA"/>
</dbReference>
<feature type="compositionally biased region" description="Basic and acidic residues" evidence="1">
    <location>
        <begin position="1"/>
        <end position="25"/>
    </location>
</feature>
<feature type="region of interest" description="Disordered" evidence="1">
    <location>
        <begin position="97"/>
        <end position="117"/>
    </location>
</feature>
<feature type="compositionally biased region" description="Basic and acidic residues" evidence="1">
    <location>
        <begin position="104"/>
        <end position="114"/>
    </location>
</feature>
<evidence type="ECO:0000256" key="1">
    <source>
        <dbReference type="SAM" id="MobiDB-lite"/>
    </source>
</evidence>
<organism evidence="2 3">
    <name type="scientific">Caenorhabditis bovis</name>
    <dbReference type="NCBI Taxonomy" id="2654633"/>
    <lineage>
        <taxon>Eukaryota</taxon>
        <taxon>Metazoa</taxon>
        <taxon>Ecdysozoa</taxon>
        <taxon>Nematoda</taxon>
        <taxon>Chromadorea</taxon>
        <taxon>Rhabditida</taxon>
        <taxon>Rhabditina</taxon>
        <taxon>Rhabditomorpha</taxon>
        <taxon>Rhabditoidea</taxon>
        <taxon>Rhabditidae</taxon>
        <taxon>Peloderinae</taxon>
        <taxon>Caenorhabditis</taxon>
    </lineage>
</organism>
<comment type="caution">
    <text evidence="2">The sequence shown here is derived from an EMBL/GenBank/DDBJ whole genome shotgun (WGS) entry which is preliminary data.</text>
</comment>
<dbReference type="OrthoDB" id="10591185at2759"/>
<accession>A0A8S1FFR0</accession>
<evidence type="ECO:0008006" key="4">
    <source>
        <dbReference type="Google" id="ProtNLM"/>
    </source>
</evidence>
<keyword evidence="3" id="KW-1185">Reference proteome</keyword>
<sequence>MPDDDRRETFKRNDEPSSSNHERSSSCEIPTSSVSLTKRTGKMSGYMLWLKREGYAKFRSRFGCQYNVKNVDHVEIMNGLYSMVDAEEKNHYKEMANQANSNKETVKRNRETQERRRRRQMFENCHAVLREKEIRDERLAKLKIREAQSIDVAGIPLQQTTHKKLPIFVEDILMMRANHRKELGNISAERFQTELEDWLVPISNKIQLISVFPISFICNIKNESVHTYPVEISIATLDFQSGLTDTKTIQVLFDHKAYYGENAGPSNPNFLADQATIEAYSSCLGIPQSGPEDGLTPTDANAWVFRHIDMDAILLCDTKQYVWVTRGLETLAIMSGRKAVLDYKKYIGYLKTVQDFAAIVLSKSPTNIPNSKKWGLDEIENEFLNNYLRVGNHRLCDFHATLSEDSIVSKYQCCAAHNTRLAHVLFDIFSKNQLQHFKPIGDTFELCQLERGEIAPLPMEPNISKQTKNILLREQEEIDRLQAEVEEFVLPKPVISLCTEMTSKCTTSDESDSDDDSNGKGLLYSSEAAASAFYGSPQVPFIRQSHRPRVLCSQQTDQAYISKLNAIQPPTPTERDQPGPSTPRRLPPPESHVLSKRNEENILKEFVLPVNENRRVPIIKEVLDAEATKKYLQRHRRRIFDDAFMNGTHAAFIEKKIVDSD</sequence>
<evidence type="ECO:0000313" key="3">
    <source>
        <dbReference type="Proteomes" id="UP000494206"/>
    </source>
</evidence>
<name>A0A8S1FFR0_9PELO</name>
<dbReference type="Proteomes" id="UP000494206">
    <property type="component" value="Unassembled WGS sequence"/>
</dbReference>